<dbReference type="STRING" id="305507.SAMN04489724_1291"/>
<dbReference type="SMART" id="SM00850">
    <property type="entry name" value="LytTR"/>
    <property type="match status" value="1"/>
</dbReference>
<dbReference type="EMBL" id="FPBF01000001">
    <property type="protein sequence ID" value="SFT55212.1"/>
    <property type="molecule type" value="Genomic_DNA"/>
</dbReference>
<dbReference type="Gene3D" id="3.40.50.2300">
    <property type="match status" value="1"/>
</dbReference>
<sequence>MINAIAIDDENMALEVIKSHASKVPFLELAATFTDAVQSLEYLKSNPVELVFLDINMPDISGVELAALLPKDTQVIFTTAYSDYAVQGFELDAIDYLLKPFSLVRFLKACQKAQEWMELKPANRQHYLYIKTSDGQVKVKFIDLFCCEATGNYVTFHLRTEKILSRMTLAEIEKSLPSSFIRTHRSYIVNTELVDKVERHQLLSENQNFPISLSYMDQVAAHFDSNR</sequence>
<dbReference type="PANTHER" id="PTHR37299:SF1">
    <property type="entry name" value="STAGE 0 SPORULATION PROTEIN A HOMOLOG"/>
    <property type="match status" value="1"/>
</dbReference>
<dbReference type="PANTHER" id="PTHR37299">
    <property type="entry name" value="TRANSCRIPTIONAL REGULATOR-RELATED"/>
    <property type="match status" value="1"/>
</dbReference>
<dbReference type="InterPro" id="IPR001789">
    <property type="entry name" value="Sig_transdc_resp-reg_receiver"/>
</dbReference>
<dbReference type="OrthoDB" id="1646880at2"/>
<organism evidence="4 5">
    <name type="scientific">Algoriphagus locisalis</name>
    <dbReference type="NCBI Taxonomy" id="305507"/>
    <lineage>
        <taxon>Bacteria</taxon>
        <taxon>Pseudomonadati</taxon>
        <taxon>Bacteroidota</taxon>
        <taxon>Cytophagia</taxon>
        <taxon>Cytophagales</taxon>
        <taxon>Cyclobacteriaceae</taxon>
        <taxon>Algoriphagus</taxon>
    </lineage>
</organism>
<dbReference type="Proteomes" id="UP000199673">
    <property type="component" value="Unassembled WGS sequence"/>
</dbReference>
<accession>A0A1I6YXT7</accession>
<keyword evidence="1" id="KW-0597">Phosphoprotein</keyword>
<dbReference type="AlphaFoldDB" id="A0A1I6YXT7"/>
<dbReference type="GO" id="GO:0000156">
    <property type="term" value="F:phosphorelay response regulator activity"/>
    <property type="evidence" value="ECO:0007669"/>
    <property type="project" value="InterPro"/>
</dbReference>
<proteinExistence type="predicted"/>
<gene>
    <name evidence="4" type="ORF">SAMN04489724_1291</name>
</gene>
<keyword evidence="5" id="KW-1185">Reference proteome</keyword>
<dbReference type="Gene3D" id="2.40.50.1020">
    <property type="entry name" value="LytTr DNA-binding domain"/>
    <property type="match status" value="1"/>
</dbReference>
<dbReference type="SUPFAM" id="SSF52172">
    <property type="entry name" value="CheY-like"/>
    <property type="match status" value="1"/>
</dbReference>
<feature type="domain" description="Response regulatory" evidence="2">
    <location>
        <begin position="3"/>
        <end position="114"/>
    </location>
</feature>
<keyword evidence="4" id="KW-0238">DNA-binding</keyword>
<dbReference type="RefSeq" id="WP_091691821.1">
    <property type="nucleotide sequence ID" value="NZ_FPBF01000001.1"/>
</dbReference>
<evidence type="ECO:0000256" key="1">
    <source>
        <dbReference type="PROSITE-ProRule" id="PRU00169"/>
    </source>
</evidence>
<evidence type="ECO:0000313" key="4">
    <source>
        <dbReference type="EMBL" id="SFT55212.1"/>
    </source>
</evidence>
<dbReference type="InterPro" id="IPR011006">
    <property type="entry name" value="CheY-like_superfamily"/>
</dbReference>
<feature type="domain" description="HTH LytTR-type" evidence="3">
    <location>
        <begin position="128"/>
        <end position="225"/>
    </location>
</feature>
<dbReference type="SMART" id="SM00448">
    <property type="entry name" value="REC"/>
    <property type="match status" value="1"/>
</dbReference>
<dbReference type="Pfam" id="PF04397">
    <property type="entry name" value="LytTR"/>
    <property type="match status" value="1"/>
</dbReference>
<dbReference type="PROSITE" id="PS50930">
    <property type="entry name" value="HTH_LYTTR"/>
    <property type="match status" value="1"/>
</dbReference>
<dbReference type="Pfam" id="PF00072">
    <property type="entry name" value="Response_reg"/>
    <property type="match status" value="1"/>
</dbReference>
<evidence type="ECO:0000313" key="5">
    <source>
        <dbReference type="Proteomes" id="UP000199673"/>
    </source>
</evidence>
<evidence type="ECO:0000259" key="3">
    <source>
        <dbReference type="PROSITE" id="PS50930"/>
    </source>
</evidence>
<dbReference type="InterPro" id="IPR046947">
    <property type="entry name" value="LytR-like"/>
</dbReference>
<reference evidence="5" key="1">
    <citation type="submission" date="2016-10" db="EMBL/GenBank/DDBJ databases">
        <authorList>
            <person name="Varghese N."/>
            <person name="Submissions S."/>
        </authorList>
    </citation>
    <scope>NUCLEOTIDE SEQUENCE [LARGE SCALE GENOMIC DNA]</scope>
    <source>
        <strain evidence="5">DSM 23445</strain>
    </source>
</reference>
<evidence type="ECO:0000259" key="2">
    <source>
        <dbReference type="PROSITE" id="PS50110"/>
    </source>
</evidence>
<protein>
    <submittedName>
        <fullName evidence="4">DNA-binding response regulator, LytR/AlgR family</fullName>
    </submittedName>
</protein>
<feature type="modified residue" description="4-aspartylphosphate" evidence="1">
    <location>
        <position position="54"/>
    </location>
</feature>
<name>A0A1I6YXT7_9BACT</name>
<dbReference type="PROSITE" id="PS50110">
    <property type="entry name" value="RESPONSE_REGULATORY"/>
    <property type="match status" value="1"/>
</dbReference>
<dbReference type="GO" id="GO:0003677">
    <property type="term" value="F:DNA binding"/>
    <property type="evidence" value="ECO:0007669"/>
    <property type="project" value="UniProtKB-KW"/>
</dbReference>
<dbReference type="InterPro" id="IPR007492">
    <property type="entry name" value="LytTR_DNA-bd_dom"/>
</dbReference>